<evidence type="ECO:0000256" key="1">
    <source>
        <dbReference type="SAM" id="MobiDB-lite"/>
    </source>
</evidence>
<reference evidence="3" key="1">
    <citation type="submission" date="2022-07" db="EMBL/GenBank/DDBJ databases">
        <title>Phylogenomic reconstructions and comparative analyses of Kickxellomycotina fungi.</title>
        <authorList>
            <person name="Reynolds N.K."/>
            <person name="Stajich J.E."/>
            <person name="Barry K."/>
            <person name="Grigoriev I.V."/>
            <person name="Crous P."/>
            <person name="Smith M.E."/>
        </authorList>
    </citation>
    <scope>NUCLEOTIDE SEQUENCE</scope>
    <source>
        <strain evidence="3">BCRC 34381</strain>
    </source>
</reference>
<feature type="transmembrane region" description="Helical" evidence="2">
    <location>
        <begin position="122"/>
        <end position="142"/>
    </location>
</feature>
<feature type="transmembrane region" description="Helical" evidence="2">
    <location>
        <begin position="314"/>
        <end position="341"/>
    </location>
</feature>
<comment type="caution">
    <text evidence="3">The sequence shown here is derived from an EMBL/GenBank/DDBJ whole genome shotgun (WGS) entry which is preliminary data.</text>
</comment>
<feature type="transmembrane region" description="Helical" evidence="2">
    <location>
        <begin position="87"/>
        <end position="110"/>
    </location>
</feature>
<feature type="region of interest" description="Disordered" evidence="1">
    <location>
        <begin position="274"/>
        <end position="296"/>
    </location>
</feature>
<name>A0A9W7YEC1_9FUNG</name>
<accession>A0A9W7YEC1</accession>
<dbReference type="EMBL" id="JANBOI010000280">
    <property type="protein sequence ID" value="KAJ1731885.1"/>
    <property type="molecule type" value="Genomic_DNA"/>
</dbReference>
<keyword evidence="2" id="KW-0812">Transmembrane</keyword>
<dbReference type="OrthoDB" id="5545691at2759"/>
<feature type="transmembrane region" description="Helical" evidence="2">
    <location>
        <begin position="39"/>
        <end position="67"/>
    </location>
</feature>
<evidence type="ECO:0000313" key="4">
    <source>
        <dbReference type="Proteomes" id="UP001143981"/>
    </source>
</evidence>
<protein>
    <submittedName>
        <fullName evidence="3">Uncharacterized protein</fullName>
    </submittedName>
</protein>
<evidence type="ECO:0000256" key="2">
    <source>
        <dbReference type="SAM" id="Phobius"/>
    </source>
</evidence>
<feature type="transmembrane region" description="Helical" evidence="2">
    <location>
        <begin position="162"/>
        <end position="187"/>
    </location>
</feature>
<dbReference type="AlphaFoldDB" id="A0A9W7YEC1"/>
<proteinExistence type="predicted"/>
<gene>
    <name evidence="3" type="ORF">LPJ61_002307</name>
</gene>
<keyword evidence="2" id="KW-1133">Transmembrane helix</keyword>
<dbReference type="Proteomes" id="UP001143981">
    <property type="component" value="Unassembled WGS sequence"/>
</dbReference>
<keyword evidence="4" id="KW-1185">Reference proteome</keyword>
<evidence type="ECO:0000313" key="3">
    <source>
        <dbReference type="EMBL" id="KAJ1731885.1"/>
    </source>
</evidence>
<sequence length="394" mass="43668">MQAQEIADSVCCGISLACSVSQCLLITHLVRRGGWVFSIFLQLNLAMAAVVTLNRIISYLDIFFTALPPHVRRNQVFVRVMYGFLDISFLPFAYFFLITAFCVDLMLNFALRYRSVRWMHRWYIPGAFLLSGIIAMPILAWPGELGENHLYIVSGNWAQRHFHIITLSAVIVICTLASMALVGAGFWRTIREWRSLRREIDELVLPVSSRHSSAVGGNGAGTGISAPVDRNENNNSGSNNNFAGSGILSNSSIANNAINGSSLSIDLGSAARGARPPWASGRPGPGDRRASSATPYSPDSLDRLYYGRKVSRSIYYLAMYPIINLLAHLATGIGQISVYAYPDRKWSRLVRDFSNDSVGILLLVVFISNPAFVESQFRRGAWRHQHHGRGGHCR</sequence>
<keyword evidence="2" id="KW-0472">Membrane</keyword>
<feature type="transmembrane region" description="Helical" evidence="2">
    <location>
        <begin position="353"/>
        <end position="373"/>
    </location>
</feature>
<feature type="region of interest" description="Disordered" evidence="1">
    <location>
        <begin position="210"/>
        <end position="237"/>
    </location>
</feature>
<organism evidence="3 4">
    <name type="scientific">Coemansia biformis</name>
    <dbReference type="NCBI Taxonomy" id="1286918"/>
    <lineage>
        <taxon>Eukaryota</taxon>
        <taxon>Fungi</taxon>
        <taxon>Fungi incertae sedis</taxon>
        <taxon>Zoopagomycota</taxon>
        <taxon>Kickxellomycotina</taxon>
        <taxon>Kickxellomycetes</taxon>
        <taxon>Kickxellales</taxon>
        <taxon>Kickxellaceae</taxon>
        <taxon>Coemansia</taxon>
    </lineage>
</organism>